<protein>
    <recommendedName>
        <fullName evidence="1">VOC domain-containing protein</fullName>
    </recommendedName>
</protein>
<reference evidence="2" key="1">
    <citation type="submission" date="2020-08" db="EMBL/GenBank/DDBJ databases">
        <title>Sequencing the genomes of 1000 actinobacteria strains.</title>
        <authorList>
            <person name="Klenk H.-P."/>
        </authorList>
    </citation>
    <scope>NUCLEOTIDE SEQUENCE [LARGE SCALE GENOMIC DNA]</scope>
    <source>
        <strain evidence="2">DSM 27064</strain>
    </source>
</reference>
<dbReference type="InterPro" id="IPR037523">
    <property type="entry name" value="VOC_core"/>
</dbReference>
<dbReference type="SUPFAM" id="SSF54593">
    <property type="entry name" value="Glyoxalase/Bleomycin resistance protein/Dihydroxybiphenyl dioxygenase"/>
    <property type="match status" value="1"/>
</dbReference>
<accession>A0A840DNX8</accession>
<feature type="domain" description="VOC" evidence="1">
    <location>
        <begin position="3"/>
        <end position="131"/>
    </location>
</feature>
<name>A0A840DNX8_9MICO</name>
<evidence type="ECO:0000259" key="1">
    <source>
        <dbReference type="PROSITE" id="PS51819"/>
    </source>
</evidence>
<evidence type="ECO:0000313" key="2">
    <source>
        <dbReference type="EMBL" id="MBB4071249.1"/>
    </source>
</evidence>
<dbReference type="InterPro" id="IPR029068">
    <property type="entry name" value="Glyas_Bleomycin-R_OHBP_Dase"/>
</dbReference>
<dbReference type="RefSeq" id="WP_183304375.1">
    <property type="nucleotide sequence ID" value="NZ_JACIFD010000004.1"/>
</dbReference>
<organism evidence="2 3">
    <name type="scientific">Canibacter oris</name>
    <dbReference type="NCBI Taxonomy" id="1365628"/>
    <lineage>
        <taxon>Bacteria</taxon>
        <taxon>Bacillati</taxon>
        <taxon>Actinomycetota</taxon>
        <taxon>Actinomycetes</taxon>
        <taxon>Micrococcales</taxon>
        <taxon>Microbacteriaceae</taxon>
        <taxon>Canibacter</taxon>
    </lineage>
</organism>
<evidence type="ECO:0000313" key="3">
    <source>
        <dbReference type="Proteomes" id="UP000571183"/>
    </source>
</evidence>
<dbReference type="Pfam" id="PF13669">
    <property type="entry name" value="Glyoxalase_4"/>
    <property type="match status" value="1"/>
</dbReference>
<dbReference type="PROSITE" id="PS51819">
    <property type="entry name" value="VOC"/>
    <property type="match status" value="1"/>
</dbReference>
<keyword evidence="3" id="KW-1185">Reference proteome</keyword>
<proteinExistence type="predicted"/>
<dbReference type="Proteomes" id="UP000571183">
    <property type="component" value="Unassembled WGS sequence"/>
</dbReference>
<dbReference type="AlphaFoldDB" id="A0A840DNX8"/>
<comment type="caution">
    <text evidence="2">The sequence shown here is derived from an EMBL/GenBank/DDBJ whole genome shotgun (WGS) entry which is preliminary data.</text>
</comment>
<gene>
    <name evidence="2" type="ORF">F5897_000541</name>
</gene>
<dbReference type="EMBL" id="JACIFD010000004">
    <property type="protein sequence ID" value="MBB4071249.1"/>
    <property type="molecule type" value="Genomic_DNA"/>
</dbReference>
<dbReference type="Gene3D" id="3.10.180.10">
    <property type="entry name" value="2,3-Dihydroxybiphenyl 1,2-Dioxygenase, domain 1"/>
    <property type="match status" value="1"/>
</dbReference>
<sequence>MTAIHHLELWTTNLEAAKPSFNWLLQQIGWVLDVESSWEDGCIWKAADGSYLVLEQSPDVSGAYRRTRAGLNHLALNVSGGLAALDLLRETCKEHGWAELFGEKYPHAGGLNHFALYLENAEGFEFELVAEVKTAESANEN</sequence>